<dbReference type="Proteomes" id="UP000231564">
    <property type="component" value="Chromosome MARIT"/>
</dbReference>
<dbReference type="PANTHER" id="PTHR28004:SF2">
    <property type="entry name" value="D-SERINE DEHYDRATASE"/>
    <property type="match status" value="1"/>
</dbReference>
<dbReference type="RefSeq" id="WP_024741745.1">
    <property type="nucleotide sequence ID" value="NZ_BAUG01000035.1"/>
</dbReference>
<dbReference type="STRING" id="1349785.GCA_000509405_00918"/>
<protein>
    <recommendedName>
        <fullName evidence="1">Alanine racemase N-terminal domain-containing protein</fullName>
    </recommendedName>
</protein>
<dbReference type="InterPro" id="IPR051466">
    <property type="entry name" value="D-amino_acid_metab_enzyme"/>
</dbReference>
<name>A0A2H1E579_9FLAO</name>
<dbReference type="AlphaFoldDB" id="A0A2H1E579"/>
<dbReference type="Pfam" id="PF01168">
    <property type="entry name" value="Ala_racemase_N"/>
    <property type="match status" value="1"/>
</dbReference>
<gene>
    <name evidence="2" type="ORF">MARIT_0002</name>
</gene>
<dbReference type="InterPro" id="IPR001608">
    <property type="entry name" value="Ala_racemase_N"/>
</dbReference>
<evidence type="ECO:0000259" key="1">
    <source>
        <dbReference type="Pfam" id="PF01168"/>
    </source>
</evidence>
<dbReference type="KEGG" id="tmar:MARIT_0002"/>
<dbReference type="PANTHER" id="PTHR28004">
    <property type="entry name" value="ZGC:162816-RELATED"/>
    <property type="match status" value="1"/>
</dbReference>
<dbReference type="Gene3D" id="3.20.20.10">
    <property type="entry name" value="Alanine racemase"/>
    <property type="match status" value="1"/>
</dbReference>
<reference evidence="2 3" key="1">
    <citation type="submission" date="2016-11" db="EMBL/GenBank/DDBJ databases">
        <authorList>
            <person name="Jaros S."/>
            <person name="Januszkiewicz K."/>
            <person name="Wedrychowicz H."/>
        </authorList>
    </citation>
    <scope>NUCLEOTIDE SEQUENCE [LARGE SCALE GENOMIC DNA]</scope>
    <source>
        <strain evidence="2">NCIMB 2154T</strain>
    </source>
</reference>
<feature type="domain" description="Alanine racemase N-terminal" evidence="1">
    <location>
        <begin position="22"/>
        <end position="210"/>
    </location>
</feature>
<proteinExistence type="predicted"/>
<keyword evidence="3" id="KW-1185">Reference proteome</keyword>
<dbReference type="OrthoDB" id="2445260at2"/>
<dbReference type="InterPro" id="IPR029066">
    <property type="entry name" value="PLP-binding_barrel"/>
</dbReference>
<dbReference type="EMBL" id="LT634361">
    <property type="protein sequence ID" value="SFZ79923.1"/>
    <property type="molecule type" value="Genomic_DNA"/>
</dbReference>
<dbReference type="GO" id="GO:0036088">
    <property type="term" value="P:D-serine catabolic process"/>
    <property type="evidence" value="ECO:0007669"/>
    <property type="project" value="TreeGrafter"/>
</dbReference>
<dbReference type="GeneID" id="47721616"/>
<dbReference type="SUPFAM" id="SSF51419">
    <property type="entry name" value="PLP-binding barrel"/>
    <property type="match status" value="1"/>
</dbReference>
<evidence type="ECO:0000313" key="3">
    <source>
        <dbReference type="Proteomes" id="UP000231564"/>
    </source>
</evidence>
<sequence>MERNYCTYKEIFKKETFPLAYIDMEMLDANVKILTERANRGTIRIASKSVRSIEILKYLFRKSNKFKGIMSFTALESLFLVKQGFDDILLGYPCVDKNLISQIADVILKNKTIVLMVDKIEHVALINAVGKEKKVQLPICIDLDCSSDFGPIHFGVWRSSITNNQQLQKLLNSIKKSHFVKLDGLMGYEAQIAGLGDNVKGDTIKNLMIKILKNRSISKIRKRRTAAINLIKKNGFDLRFINGGGTGSIKETLEEKEITEITIGSGFYNPHLFDNYRDFQLNPSAGFAIQIVRNPKENYYTCHGGGYIASGSIDKLKAPKIDLLEGARFVANEGCGEVQTPIVYKGKEHLKIGDPVFLRHAKAGELCERFNEIYRIRNHKIIDKVTTYRGDGFAFL</sequence>
<dbReference type="GO" id="GO:0008721">
    <property type="term" value="F:D-serine ammonia-lyase activity"/>
    <property type="evidence" value="ECO:0007669"/>
    <property type="project" value="TreeGrafter"/>
</dbReference>
<evidence type="ECO:0000313" key="2">
    <source>
        <dbReference type="EMBL" id="SFZ79923.1"/>
    </source>
</evidence>
<organism evidence="2 3">
    <name type="scientific">Tenacibaculum maritimum NCIMB 2154</name>
    <dbReference type="NCBI Taxonomy" id="1349785"/>
    <lineage>
        <taxon>Bacteria</taxon>
        <taxon>Pseudomonadati</taxon>
        <taxon>Bacteroidota</taxon>
        <taxon>Flavobacteriia</taxon>
        <taxon>Flavobacteriales</taxon>
        <taxon>Flavobacteriaceae</taxon>
        <taxon>Tenacibaculum</taxon>
    </lineage>
</organism>
<accession>A0A2H1E579</accession>